<reference evidence="3 4" key="1">
    <citation type="journal article" date="2016" name="Nat. Commun.">
        <title>Thousands of microbial genomes shed light on interconnected biogeochemical processes in an aquifer system.</title>
        <authorList>
            <person name="Anantharaman K."/>
            <person name="Brown C.T."/>
            <person name="Hug L.A."/>
            <person name="Sharon I."/>
            <person name="Castelle C.J."/>
            <person name="Probst A.J."/>
            <person name="Thomas B.C."/>
            <person name="Singh A."/>
            <person name="Wilkins M.J."/>
            <person name="Karaoz U."/>
            <person name="Brodie E.L."/>
            <person name="Williams K.H."/>
            <person name="Hubbard S.S."/>
            <person name="Banfield J.F."/>
        </authorList>
    </citation>
    <scope>NUCLEOTIDE SEQUENCE [LARGE SCALE GENOMIC DNA]</scope>
</reference>
<dbReference type="InterPro" id="IPR006626">
    <property type="entry name" value="PbH1"/>
</dbReference>
<dbReference type="SUPFAM" id="SSF51126">
    <property type="entry name" value="Pectin lyase-like"/>
    <property type="match status" value="1"/>
</dbReference>
<keyword evidence="2" id="KW-1133">Transmembrane helix</keyword>
<accession>A0A1F7IFD0</accession>
<dbReference type="SMART" id="SM00710">
    <property type="entry name" value="PbH1"/>
    <property type="match status" value="5"/>
</dbReference>
<name>A0A1F7IFD0_9BACT</name>
<evidence type="ECO:0000256" key="2">
    <source>
        <dbReference type="SAM" id="Phobius"/>
    </source>
</evidence>
<evidence type="ECO:0000313" key="4">
    <source>
        <dbReference type="Proteomes" id="UP000177698"/>
    </source>
</evidence>
<feature type="transmembrane region" description="Helical" evidence="2">
    <location>
        <begin position="12"/>
        <end position="31"/>
    </location>
</feature>
<protein>
    <submittedName>
        <fullName evidence="3">Uncharacterized protein</fullName>
    </submittedName>
</protein>
<organism evidence="3 4">
    <name type="scientific">Candidatus Roizmanbacteria bacterium RIFCSPLOWO2_01_FULL_37_12</name>
    <dbReference type="NCBI Taxonomy" id="1802056"/>
    <lineage>
        <taxon>Bacteria</taxon>
        <taxon>Candidatus Roizmaniibacteriota</taxon>
    </lineage>
</organism>
<sequence>MEKQEPSNQKNSLNFFGLLLIVLLLILIVVLQKSQSQKKTTLTSAQTANTLLVPQNYQTIQSAINAAAAGDIILISSGTYRENLNIDRAVTLSAASYDKINPRNNGVVIDGGGQTVIMIPKAVPSQINLVGLTIKNGGLDGIQSFSPFLIEYSYLTQAADLIDYSKGSGGINRFNVFDGGTDDDLDLDNAINDFLIENNQILNAKQDGIEIRLQDDVIASQAAITIRNNLISGSGQDGIQFIDYATDTNRLFKIERNLIEKSKKAAIGLMDNQITSEDYRAASIKEPMNVINNTIVNNDYGISGGDNMIVVNNIIANNTGLGIKNIDGGSTVAYNLFWANGTNYSGSNLNGSTNNIGDPLLTPDFHLGIGSPAIDAGIANFSFAGRTALALTSADFIGQAPDLGSYEGASSPILSPTVNQSTPTVSPAISQPAPTATPISATRAPACTYIKN</sequence>
<keyword evidence="2" id="KW-0812">Transmembrane</keyword>
<feature type="region of interest" description="Disordered" evidence="1">
    <location>
        <begin position="418"/>
        <end position="437"/>
    </location>
</feature>
<dbReference type="STRING" id="1802056.A2954_03375"/>
<dbReference type="Proteomes" id="UP000177698">
    <property type="component" value="Unassembled WGS sequence"/>
</dbReference>
<dbReference type="InterPro" id="IPR012334">
    <property type="entry name" value="Pectin_lyas_fold"/>
</dbReference>
<dbReference type="AlphaFoldDB" id="A0A1F7IFD0"/>
<dbReference type="EMBL" id="MGAG01000005">
    <property type="protein sequence ID" value="OGK42067.1"/>
    <property type="molecule type" value="Genomic_DNA"/>
</dbReference>
<comment type="caution">
    <text evidence="3">The sequence shown here is derived from an EMBL/GenBank/DDBJ whole genome shotgun (WGS) entry which is preliminary data.</text>
</comment>
<keyword evidence="2" id="KW-0472">Membrane</keyword>
<gene>
    <name evidence="3" type="ORF">A2954_03375</name>
</gene>
<dbReference type="Gene3D" id="2.160.20.10">
    <property type="entry name" value="Single-stranded right-handed beta-helix, Pectin lyase-like"/>
    <property type="match status" value="1"/>
</dbReference>
<dbReference type="InterPro" id="IPR011050">
    <property type="entry name" value="Pectin_lyase_fold/virulence"/>
</dbReference>
<proteinExistence type="predicted"/>
<evidence type="ECO:0000313" key="3">
    <source>
        <dbReference type="EMBL" id="OGK42067.1"/>
    </source>
</evidence>
<evidence type="ECO:0000256" key="1">
    <source>
        <dbReference type="SAM" id="MobiDB-lite"/>
    </source>
</evidence>